<dbReference type="EMBL" id="BAABGA010000017">
    <property type="protein sequence ID" value="GAA4448566.1"/>
    <property type="molecule type" value="Genomic_DNA"/>
</dbReference>
<accession>A0ABP8MF59</accession>
<dbReference type="SMART" id="SM00382">
    <property type="entry name" value="AAA"/>
    <property type="match status" value="1"/>
</dbReference>
<keyword evidence="8" id="KW-1185">Reference proteome</keyword>
<sequence>MNTTPSFAIPGSGANGNLTSASNATGGVHHGETDCIELRRLHRFFGKTKAVNDISFTVARGHVFGYIGPNGAGKTTSMRILATLDLPSYGDAFVDGFSVVNDPELVRRRLGFMPDSFGTYRDVNCKEYLDFFARANGLVGRERNQRLDWVLDFTGTKGMAEKPIRGLSKGMKQRLCLGRALIHDPSVMILDEPAAGLDPRARIELRKMIRELADRGKTVLISSHILTELAEMCDSVGIIEQGSLLATGSVEQIQRQRETHRELSIRLLDRVSECAEDISTRESVEKMIIDGECLRFEFEGDAGDQADLVAWIVSRGYRVVEVSSHKKSLEDVFLQVTEGLVQ</sequence>
<evidence type="ECO:0000256" key="3">
    <source>
        <dbReference type="ARBA" id="ARBA00022741"/>
    </source>
</evidence>
<feature type="domain" description="ABC transporter" evidence="6">
    <location>
        <begin position="36"/>
        <end position="266"/>
    </location>
</feature>
<proteinExistence type="inferred from homology"/>
<dbReference type="PROSITE" id="PS50893">
    <property type="entry name" value="ABC_TRANSPORTER_2"/>
    <property type="match status" value="1"/>
</dbReference>
<evidence type="ECO:0000313" key="7">
    <source>
        <dbReference type="EMBL" id="GAA4448566.1"/>
    </source>
</evidence>
<dbReference type="PROSITE" id="PS00211">
    <property type="entry name" value="ABC_TRANSPORTER_1"/>
    <property type="match status" value="1"/>
</dbReference>
<evidence type="ECO:0000256" key="4">
    <source>
        <dbReference type="ARBA" id="ARBA00022840"/>
    </source>
</evidence>
<reference evidence="8" key="1">
    <citation type="journal article" date="2019" name="Int. J. Syst. Evol. Microbiol.">
        <title>The Global Catalogue of Microorganisms (GCM) 10K type strain sequencing project: providing services to taxonomists for standard genome sequencing and annotation.</title>
        <authorList>
            <consortium name="The Broad Institute Genomics Platform"/>
            <consortium name="The Broad Institute Genome Sequencing Center for Infectious Disease"/>
            <person name="Wu L."/>
            <person name="Ma J."/>
        </authorList>
    </citation>
    <scope>NUCLEOTIDE SEQUENCE [LARGE SCALE GENOMIC DNA]</scope>
    <source>
        <strain evidence="8">JCM 17759</strain>
    </source>
</reference>
<organism evidence="7 8">
    <name type="scientific">Novipirellula rosea</name>
    <dbReference type="NCBI Taxonomy" id="1031540"/>
    <lineage>
        <taxon>Bacteria</taxon>
        <taxon>Pseudomonadati</taxon>
        <taxon>Planctomycetota</taxon>
        <taxon>Planctomycetia</taxon>
        <taxon>Pirellulales</taxon>
        <taxon>Pirellulaceae</taxon>
        <taxon>Novipirellula</taxon>
    </lineage>
</organism>
<evidence type="ECO:0000256" key="5">
    <source>
        <dbReference type="SAM" id="MobiDB-lite"/>
    </source>
</evidence>
<dbReference type="Proteomes" id="UP001500840">
    <property type="component" value="Unassembled WGS sequence"/>
</dbReference>
<comment type="similarity">
    <text evidence="1">Belongs to the ABC transporter superfamily.</text>
</comment>
<dbReference type="GO" id="GO:0005524">
    <property type="term" value="F:ATP binding"/>
    <property type="evidence" value="ECO:0007669"/>
    <property type="project" value="UniProtKB-KW"/>
</dbReference>
<dbReference type="InterPro" id="IPR017871">
    <property type="entry name" value="ABC_transporter-like_CS"/>
</dbReference>
<keyword evidence="3" id="KW-0547">Nucleotide-binding</keyword>
<dbReference type="InterPro" id="IPR027417">
    <property type="entry name" value="P-loop_NTPase"/>
</dbReference>
<keyword evidence="2" id="KW-0813">Transport</keyword>
<gene>
    <name evidence="7" type="ORF">GCM10023156_11850</name>
</gene>
<evidence type="ECO:0000313" key="8">
    <source>
        <dbReference type="Proteomes" id="UP001500840"/>
    </source>
</evidence>
<comment type="caution">
    <text evidence="7">The sequence shown here is derived from an EMBL/GenBank/DDBJ whole genome shotgun (WGS) entry which is preliminary data.</text>
</comment>
<protein>
    <submittedName>
        <fullName evidence="7">ABC transporter ATP-binding protein</fullName>
    </submittedName>
</protein>
<dbReference type="Gene3D" id="3.40.50.300">
    <property type="entry name" value="P-loop containing nucleotide triphosphate hydrolases"/>
    <property type="match status" value="1"/>
</dbReference>
<dbReference type="PANTHER" id="PTHR43335">
    <property type="entry name" value="ABC TRANSPORTER, ATP-BINDING PROTEIN"/>
    <property type="match status" value="1"/>
</dbReference>
<feature type="region of interest" description="Disordered" evidence="5">
    <location>
        <begin position="1"/>
        <end position="27"/>
    </location>
</feature>
<dbReference type="InterPro" id="IPR003439">
    <property type="entry name" value="ABC_transporter-like_ATP-bd"/>
</dbReference>
<dbReference type="PANTHER" id="PTHR43335:SF3">
    <property type="entry name" value="ABC TRANSPORTER"/>
    <property type="match status" value="1"/>
</dbReference>
<evidence type="ECO:0000259" key="6">
    <source>
        <dbReference type="PROSITE" id="PS50893"/>
    </source>
</evidence>
<dbReference type="SUPFAM" id="SSF52540">
    <property type="entry name" value="P-loop containing nucleoside triphosphate hydrolases"/>
    <property type="match status" value="1"/>
</dbReference>
<dbReference type="RefSeq" id="WP_345320331.1">
    <property type="nucleotide sequence ID" value="NZ_BAABGA010000017.1"/>
</dbReference>
<dbReference type="CDD" id="cd03230">
    <property type="entry name" value="ABC_DR_subfamily_A"/>
    <property type="match status" value="1"/>
</dbReference>
<name>A0ABP8MF59_9BACT</name>
<evidence type="ECO:0000256" key="2">
    <source>
        <dbReference type="ARBA" id="ARBA00022448"/>
    </source>
</evidence>
<dbReference type="Pfam" id="PF00005">
    <property type="entry name" value="ABC_tran"/>
    <property type="match status" value="1"/>
</dbReference>
<dbReference type="InterPro" id="IPR003593">
    <property type="entry name" value="AAA+_ATPase"/>
</dbReference>
<evidence type="ECO:0000256" key="1">
    <source>
        <dbReference type="ARBA" id="ARBA00005417"/>
    </source>
</evidence>
<feature type="compositionally biased region" description="Polar residues" evidence="5">
    <location>
        <begin position="15"/>
        <end position="25"/>
    </location>
</feature>
<keyword evidence="4 7" id="KW-0067">ATP-binding</keyword>